<keyword evidence="2" id="KW-1003">Cell membrane</keyword>
<evidence type="ECO:0000313" key="9">
    <source>
        <dbReference type="Proteomes" id="UP000614915"/>
    </source>
</evidence>
<keyword evidence="5 6" id="KW-0472">Membrane</keyword>
<sequence>MLQLTGSPAALGLVLAARILPTVVLLLIGGVIADRLPRRAVMMASDLTRFGSQALAGVLLLTGDANLASMIVLQLVAGTAAAFFQPASSGLLPEVVPAKDLQPANGLIQLSENFAWTLGPALGGLLVALVSPGAALIFDGVTFLISAIALWMLKVDRRAPSVQENPSILRELRGGWTEFRTRTWLWTTVAWAGTFHLLVLPAWQIFGPSIARDQLGGAPAWALITTCSGLGSVLGGVIALRMRPRYLLRASFVPLGMYGLQLLALGLLAPVPVIAAAALVSNIGLSMFNVFSFTAMQQNVPIEAMGRVSSYEWLGSIALLPIGQALIAPIGSQTSPTTMLIVAAGWMAITPVLLFMIRSARNLRAVDDESLAEAAAQQAEEAVEPDVRAQKV</sequence>
<dbReference type="Gene3D" id="1.20.1250.20">
    <property type="entry name" value="MFS general substrate transporter like domains"/>
    <property type="match status" value="1"/>
</dbReference>
<evidence type="ECO:0000256" key="2">
    <source>
        <dbReference type="ARBA" id="ARBA00022475"/>
    </source>
</evidence>
<evidence type="ECO:0000256" key="4">
    <source>
        <dbReference type="ARBA" id="ARBA00022989"/>
    </source>
</evidence>
<feature type="transmembrane region" description="Helical" evidence="6">
    <location>
        <begin position="337"/>
        <end position="357"/>
    </location>
</feature>
<dbReference type="PROSITE" id="PS50850">
    <property type="entry name" value="MFS"/>
    <property type="match status" value="1"/>
</dbReference>
<evidence type="ECO:0000259" key="7">
    <source>
        <dbReference type="PROSITE" id="PS50850"/>
    </source>
</evidence>
<dbReference type="InterPro" id="IPR036259">
    <property type="entry name" value="MFS_trans_sf"/>
</dbReference>
<dbReference type="SUPFAM" id="SSF103473">
    <property type="entry name" value="MFS general substrate transporter"/>
    <property type="match status" value="1"/>
</dbReference>
<evidence type="ECO:0000256" key="6">
    <source>
        <dbReference type="SAM" id="Phobius"/>
    </source>
</evidence>
<evidence type="ECO:0000313" key="8">
    <source>
        <dbReference type="EMBL" id="MBG6069651.1"/>
    </source>
</evidence>
<dbReference type="PANTHER" id="PTHR23513:SF11">
    <property type="entry name" value="STAPHYLOFERRIN A TRANSPORTER"/>
    <property type="match status" value="1"/>
</dbReference>
<dbReference type="EMBL" id="JADOTX010000001">
    <property type="protein sequence ID" value="MBG6069651.1"/>
    <property type="molecule type" value="Genomic_DNA"/>
</dbReference>
<feature type="transmembrane region" description="Helical" evidence="6">
    <location>
        <begin position="313"/>
        <end position="331"/>
    </location>
</feature>
<keyword evidence="9" id="KW-1185">Reference proteome</keyword>
<dbReference type="InterPro" id="IPR022324">
    <property type="entry name" value="Bacilysin_exporter_BacE_put"/>
</dbReference>
<evidence type="ECO:0000256" key="3">
    <source>
        <dbReference type="ARBA" id="ARBA00022692"/>
    </source>
</evidence>
<feature type="transmembrane region" description="Helical" evidence="6">
    <location>
        <begin position="247"/>
        <end position="267"/>
    </location>
</feature>
<feature type="transmembrane region" description="Helical" evidence="6">
    <location>
        <begin position="183"/>
        <end position="206"/>
    </location>
</feature>
<gene>
    <name evidence="8" type="ORF">IW248_005938</name>
</gene>
<feature type="transmembrane region" description="Helical" evidence="6">
    <location>
        <begin position="54"/>
        <end position="84"/>
    </location>
</feature>
<organism evidence="8 9">
    <name type="scientific">Micromonospora ureilytica</name>
    <dbReference type="NCBI Taxonomy" id="709868"/>
    <lineage>
        <taxon>Bacteria</taxon>
        <taxon>Bacillati</taxon>
        <taxon>Actinomycetota</taxon>
        <taxon>Actinomycetes</taxon>
        <taxon>Micromonosporales</taxon>
        <taxon>Micromonosporaceae</taxon>
        <taxon>Micromonospora</taxon>
    </lineage>
</organism>
<reference evidence="8 9" key="1">
    <citation type="submission" date="2020-11" db="EMBL/GenBank/DDBJ databases">
        <title>Sequencing the genomes of 1000 actinobacteria strains.</title>
        <authorList>
            <person name="Klenk H.-P."/>
        </authorList>
    </citation>
    <scope>NUCLEOTIDE SEQUENCE [LARGE SCALE GENOMIC DNA]</scope>
    <source>
        <strain evidence="8 9">DSM 101692</strain>
    </source>
</reference>
<dbReference type="CDD" id="cd06173">
    <property type="entry name" value="MFS_MefA_like"/>
    <property type="match status" value="1"/>
</dbReference>
<dbReference type="InterPro" id="IPR020846">
    <property type="entry name" value="MFS_dom"/>
</dbReference>
<evidence type="ECO:0000256" key="1">
    <source>
        <dbReference type="ARBA" id="ARBA00004651"/>
    </source>
</evidence>
<dbReference type="InterPro" id="IPR011701">
    <property type="entry name" value="MFS"/>
</dbReference>
<dbReference type="Pfam" id="PF07690">
    <property type="entry name" value="MFS_1"/>
    <property type="match status" value="1"/>
</dbReference>
<protein>
    <submittedName>
        <fullName evidence="8">MFS family permease</fullName>
    </submittedName>
</protein>
<keyword evidence="3 6" id="KW-0812">Transmembrane</keyword>
<feature type="transmembrane region" description="Helical" evidence="6">
    <location>
        <begin position="218"/>
        <end position="240"/>
    </location>
</feature>
<comment type="subcellular location">
    <subcellularLocation>
        <location evidence="1">Cell membrane</location>
        <topology evidence="1">Multi-pass membrane protein</topology>
    </subcellularLocation>
</comment>
<proteinExistence type="predicted"/>
<dbReference type="PANTHER" id="PTHR23513">
    <property type="entry name" value="INTEGRAL MEMBRANE EFFLUX PROTEIN-RELATED"/>
    <property type="match status" value="1"/>
</dbReference>
<dbReference type="PRINTS" id="PR01988">
    <property type="entry name" value="EXPORTERBACE"/>
</dbReference>
<feature type="transmembrane region" description="Helical" evidence="6">
    <location>
        <begin position="273"/>
        <end position="292"/>
    </location>
</feature>
<name>A0ABS0JRJ3_9ACTN</name>
<keyword evidence="4 6" id="KW-1133">Transmembrane helix</keyword>
<feature type="transmembrane region" description="Helical" evidence="6">
    <location>
        <begin position="12"/>
        <end position="33"/>
    </location>
</feature>
<dbReference type="Proteomes" id="UP000614915">
    <property type="component" value="Unassembled WGS sequence"/>
</dbReference>
<feature type="transmembrane region" description="Helical" evidence="6">
    <location>
        <begin position="125"/>
        <end position="153"/>
    </location>
</feature>
<comment type="caution">
    <text evidence="8">The sequence shown here is derived from an EMBL/GenBank/DDBJ whole genome shotgun (WGS) entry which is preliminary data.</text>
</comment>
<accession>A0ABS0JRJ3</accession>
<evidence type="ECO:0000256" key="5">
    <source>
        <dbReference type="ARBA" id="ARBA00023136"/>
    </source>
</evidence>
<feature type="domain" description="Major facilitator superfamily (MFS) profile" evidence="7">
    <location>
        <begin position="1"/>
        <end position="158"/>
    </location>
</feature>